<dbReference type="Proteomes" id="UP000270468">
    <property type="component" value="Unassembled WGS sequence"/>
</dbReference>
<gene>
    <name evidence="2" type="ORF">FILTAD_02502</name>
</gene>
<dbReference type="AlphaFoldDB" id="A0A3P5XNH4"/>
<dbReference type="EMBL" id="UXAV01000043">
    <property type="protein sequence ID" value="VDC31901.1"/>
    <property type="molecule type" value="Genomic_DNA"/>
</dbReference>
<dbReference type="RefSeq" id="WP_124071288.1">
    <property type="nucleotide sequence ID" value="NZ_CBCRXF010000008.1"/>
</dbReference>
<name>A0A3P5XNH4_9BACL</name>
<evidence type="ECO:0000313" key="3">
    <source>
        <dbReference type="Proteomes" id="UP000270468"/>
    </source>
</evidence>
<evidence type="ECO:0000313" key="2">
    <source>
        <dbReference type="EMBL" id="VDC31901.1"/>
    </source>
</evidence>
<keyword evidence="1" id="KW-1133">Transmembrane helix</keyword>
<keyword evidence="1" id="KW-0812">Transmembrane</keyword>
<keyword evidence="3" id="KW-1185">Reference proteome</keyword>
<sequence>MNAILMPFLYFPEDKTEYIPAIFSSLFFFILLVLTFMWFMRNSKKQEQETKELEQRILRERKEANENQPPQD</sequence>
<feature type="transmembrane region" description="Helical" evidence="1">
    <location>
        <begin position="18"/>
        <end position="39"/>
    </location>
</feature>
<reference evidence="2 3" key="1">
    <citation type="submission" date="2018-11" db="EMBL/GenBank/DDBJ databases">
        <authorList>
            <person name="Criscuolo A."/>
        </authorList>
    </citation>
    <scope>NUCLEOTIDE SEQUENCE [LARGE SCALE GENOMIC DNA]</scope>
    <source>
        <strain evidence="2">ATB-66</strain>
    </source>
</reference>
<keyword evidence="1" id="KW-0472">Membrane</keyword>
<accession>A0A3P5XNH4</accession>
<proteinExistence type="predicted"/>
<organism evidence="2 3">
    <name type="scientific">Filibacter tadaridae</name>
    <dbReference type="NCBI Taxonomy" id="2483811"/>
    <lineage>
        <taxon>Bacteria</taxon>
        <taxon>Bacillati</taxon>
        <taxon>Bacillota</taxon>
        <taxon>Bacilli</taxon>
        <taxon>Bacillales</taxon>
        <taxon>Caryophanaceae</taxon>
        <taxon>Filibacter</taxon>
    </lineage>
</organism>
<protein>
    <submittedName>
        <fullName evidence="2">Uncharacterized protein</fullName>
    </submittedName>
</protein>
<evidence type="ECO:0000256" key="1">
    <source>
        <dbReference type="SAM" id="Phobius"/>
    </source>
</evidence>